<evidence type="ECO:0000256" key="1">
    <source>
        <dbReference type="ARBA" id="ARBA00007699"/>
    </source>
</evidence>
<keyword evidence="2 8" id="KW-0963">Cytoplasm</keyword>
<dbReference type="Gene3D" id="2.70.210.12">
    <property type="entry name" value="GTP1/OBG domain"/>
    <property type="match status" value="1"/>
</dbReference>
<dbReference type="PROSITE" id="PS00905">
    <property type="entry name" value="GTP1_OBG"/>
    <property type="match status" value="1"/>
</dbReference>
<dbReference type="GO" id="GO:0005525">
    <property type="term" value="F:GTP binding"/>
    <property type="evidence" value="ECO:0007669"/>
    <property type="project" value="UniProtKB-UniRule"/>
</dbReference>
<gene>
    <name evidence="12" type="primary">cgtA</name>
    <name evidence="8" type="synonym">obg</name>
    <name evidence="12" type="ORF">LEP1GSC188_2566</name>
</gene>
<dbReference type="InterPro" id="IPR036726">
    <property type="entry name" value="GTP1_OBG_dom_sf"/>
</dbReference>
<feature type="binding site" evidence="8">
    <location>
        <position position="200"/>
    </location>
    <ligand>
        <name>Mg(2+)</name>
        <dbReference type="ChEBI" id="CHEBI:18420"/>
    </ligand>
</feature>
<evidence type="ECO:0000259" key="11">
    <source>
        <dbReference type="PROSITE" id="PS51883"/>
    </source>
</evidence>
<dbReference type="InterPro" id="IPR006074">
    <property type="entry name" value="GTP1-OBG_CS"/>
</dbReference>
<dbReference type="EMBL" id="AHOR02000061">
    <property type="protein sequence ID" value="EMF80094.1"/>
    <property type="molecule type" value="Genomic_DNA"/>
</dbReference>
<dbReference type="InterPro" id="IPR006073">
    <property type="entry name" value="GTP-bd"/>
</dbReference>
<keyword evidence="3 8" id="KW-0479">Metal-binding</keyword>
<dbReference type="HAMAP" id="MF_01454">
    <property type="entry name" value="GTPase_Obg"/>
    <property type="match status" value="1"/>
</dbReference>
<evidence type="ECO:0000256" key="8">
    <source>
        <dbReference type="HAMAP-Rule" id="MF_01454"/>
    </source>
</evidence>
<feature type="domain" description="OBG-type G" evidence="10">
    <location>
        <begin position="187"/>
        <end position="355"/>
    </location>
</feature>
<sequence length="391" mass="43106">MGKVSGSGLCGFLFLKRFKNLEYSNIMESFVDEVAIEVFAGHGGAGSVHFRREKYVEFGGPDGGDGGTGGNVIIRPNLSMYTLDKYLSKRKFKAEAGFPGVGDNCSGKKGEDLILFVPLGTQIYDEETGDLLFDFVSETQEFVVAKGGRGGKGNTHFKSSTNQTPRFAQPGEEGEYKFLLLSLKLLADVGIVGLPNAGKSTLISKITDAHPKIAGYAFTTLSPNLGVVKRRGDIFRFTIADIPGIIEGASMGIGLGLSFLRHIERVKGILYLFDASSLDIEEDLKMLRNELFTYNQELLNRPYLIVLNKIDIWDDPEFTKDIISKVTHLGKVIAISADKEINLEKLLEAMDKTFFKNEIEKVLKSTKEPKSISSNESDILDSFKNQKEAKE</sequence>
<evidence type="ECO:0000259" key="10">
    <source>
        <dbReference type="PROSITE" id="PS51710"/>
    </source>
</evidence>
<dbReference type="InterPro" id="IPR014100">
    <property type="entry name" value="GTP-bd_Obg/CgtA"/>
</dbReference>
<feature type="domain" description="Obg" evidence="11">
    <location>
        <begin position="28"/>
        <end position="186"/>
    </location>
</feature>
<evidence type="ECO:0000313" key="13">
    <source>
        <dbReference type="Proteomes" id="UP000011770"/>
    </source>
</evidence>
<dbReference type="PROSITE" id="PS51883">
    <property type="entry name" value="OBG"/>
    <property type="match status" value="1"/>
</dbReference>
<dbReference type="Pfam" id="PF01926">
    <property type="entry name" value="MMR_HSR1"/>
    <property type="match status" value="1"/>
</dbReference>
<dbReference type="GO" id="GO:0042254">
    <property type="term" value="P:ribosome biogenesis"/>
    <property type="evidence" value="ECO:0007669"/>
    <property type="project" value="UniProtKB-UniRule"/>
</dbReference>
<evidence type="ECO:0000256" key="5">
    <source>
        <dbReference type="ARBA" id="ARBA00022801"/>
    </source>
</evidence>
<dbReference type="PRINTS" id="PR00326">
    <property type="entry name" value="GTP1OBG"/>
</dbReference>
<name>M3G2E4_9LEPT</name>
<comment type="caution">
    <text evidence="12">The sequence shown here is derived from an EMBL/GenBank/DDBJ whole genome shotgun (WGS) entry which is preliminary data.</text>
</comment>
<evidence type="ECO:0000256" key="4">
    <source>
        <dbReference type="ARBA" id="ARBA00022741"/>
    </source>
</evidence>
<comment type="subunit">
    <text evidence="8">Monomer.</text>
</comment>
<dbReference type="InterPro" id="IPR005225">
    <property type="entry name" value="Small_GTP-bd"/>
</dbReference>
<dbReference type="Gene3D" id="3.40.50.300">
    <property type="entry name" value="P-loop containing nucleotide triphosphate hydrolases"/>
    <property type="match status" value="1"/>
</dbReference>
<keyword evidence="5 8" id="KW-0378">Hydrolase</keyword>
<feature type="binding site" evidence="8">
    <location>
        <begin position="336"/>
        <end position="338"/>
    </location>
    <ligand>
        <name>GTP</name>
        <dbReference type="ChEBI" id="CHEBI:37565"/>
    </ligand>
</feature>
<dbReference type="AlphaFoldDB" id="M3G2E4"/>
<feature type="binding site" evidence="8">
    <location>
        <begin position="193"/>
        <end position="200"/>
    </location>
    <ligand>
        <name>GTP</name>
        <dbReference type="ChEBI" id="CHEBI:37565"/>
    </ligand>
</feature>
<feature type="binding site" evidence="8">
    <location>
        <begin position="308"/>
        <end position="311"/>
    </location>
    <ligand>
        <name>GTP</name>
        <dbReference type="ChEBI" id="CHEBI:37565"/>
    </ligand>
</feature>
<dbReference type="NCBIfam" id="NF008956">
    <property type="entry name" value="PRK12299.1"/>
    <property type="match status" value="1"/>
</dbReference>
<dbReference type="Pfam" id="PF01018">
    <property type="entry name" value="GTP1_OBG"/>
    <property type="match status" value="1"/>
</dbReference>
<dbReference type="SUPFAM" id="SSF82051">
    <property type="entry name" value="Obg GTP-binding protein N-terminal domain"/>
    <property type="match status" value="1"/>
</dbReference>
<feature type="binding site" evidence="8">
    <location>
        <begin position="218"/>
        <end position="222"/>
    </location>
    <ligand>
        <name>GTP</name>
        <dbReference type="ChEBI" id="CHEBI:37565"/>
    </ligand>
</feature>
<keyword evidence="7 8" id="KW-0342">GTP-binding</keyword>
<keyword evidence="6 8" id="KW-0460">Magnesium</keyword>
<dbReference type="InterPro" id="IPR006169">
    <property type="entry name" value="GTP1_OBG_dom"/>
</dbReference>
<dbReference type="NCBIfam" id="TIGR00231">
    <property type="entry name" value="small_GTP"/>
    <property type="match status" value="1"/>
</dbReference>
<dbReference type="InterPro" id="IPR031167">
    <property type="entry name" value="G_OBG"/>
</dbReference>
<comment type="function">
    <text evidence="8">An essential GTPase which binds GTP, GDP and possibly (p)ppGpp with moderate affinity, with high nucleotide exchange rates and a fairly low GTP hydrolysis rate. Plays a role in control of the cell cycle, stress response, ribosome biogenesis and in those bacteria that undergo differentiation, in morphogenesis control.</text>
</comment>
<dbReference type="NCBIfam" id="TIGR02729">
    <property type="entry name" value="Obg_CgtA"/>
    <property type="match status" value="1"/>
</dbReference>
<comment type="subcellular location">
    <subcellularLocation>
        <location evidence="8">Cytoplasm</location>
    </subcellularLocation>
</comment>
<evidence type="ECO:0000256" key="2">
    <source>
        <dbReference type="ARBA" id="ARBA00022490"/>
    </source>
</evidence>
<evidence type="ECO:0000256" key="7">
    <source>
        <dbReference type="ARBA" id="ARBA00023134"/>
    </source>
</evidence>
<evidence type="ECO:0000256" key="9">
    <source>
        <dbReference type="SAM" id="MobiDB-lite"/>
    </source>
</evidence>
<evidence type="ECO:0000313" key="12">
    <source>
        <dbReference type="EMBL" id="EMF80094.1"/>
    </source>
</evidence>
<proteinExistence type="inferred from homology"/>
<dbReference type="PANTHER" id="PTHR11702">
    <property type="entry name" value="DEVELOPMENTALLY REGULATED GTP-BINDING PROTEIN-RELATED"/>
    <property type="match status" value="1"/>
</dbReference>
<dbReference type="PANTHER" id="PTHR11702:SF31">
    <property type="entry name" value="MITOCHONDRIAL RIBOSOME-ASSOCIATED GTPASE 2"/>
    <property type="match status" value="1"/>
</dbReference>
<dbReference type="FunFam" id="2.70.210.12:FF:000001">
    <property type="entry name" value="GTPase Obg"/>
    <property type="match status" value="1"/>
</dbReference>
<evidence type="ECO:0000256" key="6">
    <source>
        <dbReference type="ARBA" id="ARBA00022842"/>
    </source>
</evidence>
<dbReference type="SUPFAM" id="SSF52540">
    <property type="entry name" value="P-loop containing nucleoside triphosphate hydrolases"/>
    <property type="match status" value="1"/>
</dbReference>
<evidence type="ECO:0000256" key="3">
    <source>
        <dbReference type="ARBA" id="ARBA00022723"/>
    </source>
</evidence>
<protein>
    <recommendedName>
        <fullName evidence="8">GTPase Obg</fullName>
        <ecNumber evidence="8">3.6.5.-</ecNumber>
    </recommendedName>
    <alternativeName>
        <fullName evidence="8">GTP-binding protein Obg</fullName>
    </alternativeName>
</protein>
<feature type="region of interest" description="Disordered" evidence="9">
    <location>
        <begin position="366"/>
        <end position="391"/>
    </location>
</feature>
<dbReference type="InterPro" id="IPR045086">
    <property type="entry name" value="OBG_GTPase"/>
</dbReference>
<dbReference type="CDD" id="cd01898">
    <property type="entry name" value="Obg"/>
    <property type="match status" value="1"/>
</dbReference>
<reference evidence="12 13" key="1">
    <citation type="submission" date="2013-01" db="EMBL/GenBank/DDBJ databases">
        <authorList>
            <person name="Harkins D.M."/>
            <person name="Durkin A.S."/>
            <person name="Brinkac L.M."/>
            <person name="Haft D.H."/>
            <person name="Selengut J.D."/>
            <person name="Sanka R."/>
            <person name="DePew J."/>
            <person name="Purushe J."/>
            <person name="Tulsiani S.M."/>
            <person name="Graham G.C."/>
            <person name="Burns M.-A."/>
            <person name="Dohnt M.F."/>
            <person name="Smythe L.D."/>
            <person name="McKay D.B."/>
            <person name="Craig S.B."/>
            <person name="Vinetz J.M."/>
            <person name="Sutton G.G."/>
            <person name="Nierman W.C."/>
            <person name="Fouts D.E."/>
        </authorList>
    </citation>
    <scope>NUCLEOTIDE SEQUENCE [LARGE SCALE GENOMIC DNA]</scope>
    <source>
        <strain evidence="12 13">LT2116</strain>
    </source>
</reference>
<dbReference type="EC" id="3.6.5.-" evidence="8"/>
<feature type="binding site" evidence="8">
    <location>
        <position position="220"/>
    </location>
    <ligand>
        <name>Mg(2+)</name>
        <dbReference type="ChEBI" id="CHEBI:18420"/>
    </ligand>
</feature>
<accession>M3G2E4</accession>
<dbReference type="GO" id="GO:0005737">
    <property type="term" value="C:cytoplasm"/>
    <property type="evidence" value="ECO:0007669"/>
    <property type="project" value="UniProtKB-SubCell"/>
</dbReference>
<feature type="binding site" evidence="8">
    <location>
        <begin position="241"/>
        <end position="244"/>
    </location>
    <ligand>
        <name>GTP</name>
        <dbReference type="ChEBI" id="CHEBI:37565"/>
    </ligand>
</feature>
<dbReference type="PROSITE" id="PS51710">
    <property type="entry name" value="G_OBG"/>
    <property type="match status" value="1"/>
</dbReference>
<dbReference type="GO" id="GO:0000287">
    <property type="term" value="F:magnesium ion binding"/>
    <property type="evidence" value="ECO:0007669"/>
    <property type="project" value="InterPro"/>
</dbReference>
<dbReference type="NCBIfam" id="NF008955">
    <property type="entry name" value="PRK12297.1"/>
    <property type="match status" value="1"/>
</dbReference>
<organism evidence="12 13">
    <name type="scientific">Leptospira weilii serovar Topaz str. LT2116</name>
    <dbReference type="NCBI Taxonomy" id="1088540"/>
    <lineage>
        <taxon>Bacteria</taxon>
        <taxon>Pseudomonadati</taxon>
        <taxon>Spirochaetota</taxon>
        <taxon>Spirochaetia</taxon>
        <taxon>Leptospirales</taxon>
        <taxon>Leptospiraceae</taxon>
        <taxon>Leptospira</taxon>
    </lineage>
</organism>
<dbReference type="InterPro" id="IPR027417">
    <property type="entry name" value="P-loop_NTPase"/>
</dbReference>
<comment type="similarity">
    <text evidence="1 8">Belongs to the TRAFAC class OBG-HflX-like GTPase superfamily. OBG GTPase family.</text>
</comment>
<keyword evidence="4 8" id="KW-0547">Nucleotide-binding</keyword>
<dbReference type="GO" id="GO:0043022">
    <property type="term" value="F:ribosome binding"/>
    <property type="evidence" value="ECO:0007669"/>
    <property type="project" value="UniProtKB-ARBA"/>
</dbReference>
<dbReference type="Proteomes" id="UP000011770">
    <property type="component" value="Unassembled WGS sequence"/>
</dbReference>
<dbReference type="GO" id="GO:0003924">
    <property type="term" value="F:GTPase activity"/>
    <property type="evidence" value="ECO:0007669"/>
    <property type="project" value="UniProtKB-UniRule"/>
</dbReference>
<comment type="cofactor">
    <cofactor evidence="8">
        <name>Mg(2+)</name>
        <dbReference type="ChEBI" id="CHEBI:18420"/>
    </cofactor>
</comment>
<dbReference type="PIRSF" id="PIRSF002401">
    <property type="entry name" value="GTP_bd_Obg/CgtA"/>
    <property type="match status" value="1"/>
</dbReference>